<evidence type="ECO:0000313" key="3">
    <source>
        <dbReference type="EMBL" id="MDX7988917.1"/>
    </source>
</evidence>
<dbReference type="NCBIfam" id="TIGR00566">
    <property type="entry name" value="trpG_papA"/>
    <property type="match status" value="1"/>
</dbReference>
<evidence type="ECO:0000259" key="2">
    <source>
        <dbReference type="Pfam" id="PF00117"/>
    </source>
</evidence>
<dbReference type="InterPro" id="IPR029062">
    <property type="entry name" value="Class_I_gatase-like"/>
</dbReference>
<dbReference type="EMBL" id="VCDN01000075">
    <property type="protein sequence ID" value="MDX7988917.1"/>
    <property type="molecule type" value="Genomic_DNA"/>
</dbReference>
<name>A0ABU4SDQ5_9GAMM</name>
<reference evidence="4" key="1">
    <citation type="journal article" date="2024" name="Toxins">
        <title>Genome Sequence Analysis of Native Xenorhabdus Strains Isolated from Entomopathogenic Nematodes in Argentina.</title>
        <authorList>
            <person name="Palma L."/>
            <person name="Frizzo L."/>
            <person name="Kaiser S."/>
            <person name="Berry C."/>
            <person name="Caballero P."/>
            <person name="Bode H.B."/>
            <person name="Del Valle E.E."/>
        </authorList>
    </citation>
    <scope>NUCLEOTIDE SEQUENCE [LARGE SCALE GENOMIC DNA]</scope>
    <source>
        <strain evidence="4">12</strain>
    </source>
</reference>
<dbReference type="RefSeq" id="WP_319931315.1">
    <property type="nucleotide sequence ID" value="NZ_VCDN01000075.1"/>
</dbReference>
<gene>
    <name evidence="3" type="ORF">FE392_16560</name>
</gene>
<protein>
    <submittedName>
        <fullName evidence="3">Aminodeoxychorismate/anthranilate synthase component II</fullName>
    </submittedName>
</protein>
<dbReference type="InterPro" id="IPR050472">
    <property type="entry name" value="Anth_synth/Amidotransfase"/>
</dbReference>
<dbReference type="CDD" id="cd01743">
    <property type="entry name" value="GATase1_Anthranilate_Synthase"/>
    <property type="match status" value="1"/>
</dbReference>
<feature type="domain" description="Glutamine amidotransferase" evidence="2">
    <location>
        <begin position="4"/>
        <end position="188"/>
    </location>
</feature>
<dbReference type="InterPro" id="IPR017926">
    <property type="entry name" value="GATASE"/>
</dbReference>
<dbReference type="Proteomes" id="UP001271890">
    <property type="component" value="Unassembled WGS sequence"/>
</dbReference>
<dbReference type="PROSITE" id="PS51273">
    <property type="entry name" value="GATASE_TYPE_1"/>
    <property type="match status" value="1"/>
</dbReference>
<evidence type="ECO:0000313" key="4">
    <source>
        <dbReference type="Proteomes" id="UP001271890"/>
    </source>
</evidence>
<dbReference type="PRINTS" id="PR00097">
    <property type="entry name" value="ANTSNTHASEII"/>
</dbReference>
<dbReference type="Pfam" id="PF00117">
    <property type="entry name" value="GATase"/>
    <property type="match status" value="1"/>
</dbReference>
<sequence>MKVLLVDAFDSFVFVIEQYYSMVGVQTKVVRVNDDPISKFQRWKPQLLVLGPGPGTPQEHGYPEIIRSVGEGQAIFGVCLGHQAIGEYFGWKLMRAPTVEHGKYSQVQHDGQGVFRDIPSPVNVVRYHSLSIINSEIENELVATAYTKGKGEMVNMAVRHRTRPIESVQFHPESIGTEHGLRMIYNSLDLVNNKVV</sequence>
<comment type="caution">
    <text evidence="3">The sequence shown here is derived from an EMBL/GenBank/DDBJ whole genome shotgun (WGS) entry which is preliminary data.</text>
</comment>
<dbReference type="Gene3D" id="3.40.50.880">
    <property type="match status" value="1"/>
</dbReference>
<keyword evidence="4" id="KW-1185">Reference proteome</keyword>
<accession>A0ABU4SDQ5</accession>
<dbReference type="PANTHER" id="PTHR43418:SF4">
    <property type="entry name" value="MULTIFUNCTIONAL TRYPTOPHAN BIOSYNTHESIS PROTEIN"/>
    <property type="match status" value="1"/>
</dbReference>
<organism evidence="3 4">
    <name type="scientific">Xenorhabdus santafensis</name>
    <dbReference type="NCBI Taxonomy" id="2582833"/>
    <lineage>
        <taxon>Bacteria</taxon>
        <taxon>Pseudomonadati</taxon>
        <taxon>Pseudomonadota</taxon>
        <taxon>Gammaproteobacteria</taxon>
        <taxon>Enterobacterales</taxon>
        <taxon>Morganellaceae</taxon>
        <taxon>Xenorhabdus</taxon>
    </lineage>
</organism>
<dbReference type="SUPFAM" id="SSF52317">
    <property type="entry name" value="Class I glutamine amidotransferase-like"/>
    <property type="match status" value="1"/>
</dbReference>
<evidence type="ECO:0000256" key="1">
    <source>
        <dbReference type="ARBA" id="ARBA00022962"/>
    </source>
</evidence>
<keyword evidence="1" id="KW-0315">Glutamine amidotransferase</keyword>
<dbReference type="InterPro" id="IPR006221">
    <property type="entry name" value="TrpG/PapA_dom"/>
</dbReference>
<dbReference type="PANTHER" id="PTHR43418">
    <property type="entry name" value="MULTIFUNCTIONAL TRYPTOPHAN BIOSYNTHESIS PROTEIN-RELATED"/>
    <property type="match status" value="1"/>
</dbReference>
<dbReference type="PRINTS" id="PR00096">
    <property type="entry name" value="GATASE"/>
</dbReference>
<proteinExistence type="predicted"/>